<organism evidence="1 2">
    <name type="scientific">Stylosanthes scabra</name>
    <dbReference type="NCBI Taxonomy" id="79078"/>
    <lineage>
        <taxon>Eukaryota</taxon>
        <taxon>Viridiplantae</taxon>
        <taxon>Streptophyta</taxon>
        <taxon>Embryophyta</taxon>
        <taxon>Tracheophyta</taxon>
        <taxon>Spermatophyta</taxon>
        <taxon>Magnoliopsida</taxon>
        <taxon>eudicotyledons</taxon>
        <taxon>Gunneridae</taxon>
        <taxon>Pentapetalae</taxon>
        <taxon>rosids</taxon>
        <taxon>fabids</taxon>
        <taxon>Fabales</taxon>
        <taxon>Fabaceae</taxon>
        <taxon>Papilionoideae</taxon>
        <taxon>50 kb inversion clade</taxon>
        <taxon>dalbergioids sensu lato</taxon>
        <taxon>Dalbergieae</taxon>
        <taxon>Pterocarpus clade</taxon>
        <taxon>Stylosanthes</taxon>
    </lineage>
</organism>
<proteinExistence type="predicted"/>
<dbReference type="Proteomes" id="UP001341840">
    <property type="component" value="Unassembled WGS sequence"/>
</dbReference>
<dbReference type="EMBL" id="JASCZI010123984">
    <property type="protein sequence ID" value="MED6165736.1"/>
    <property type="molecule type" value="Genomic_DNA"/>
</dbReference>
<keyword evidence="2" id="KW-1185">Reference proteome</keyword>
<protein>
    <submittedName>
        <fullName evidence="1">Uncharacterized protein</fullName>
    </submittedName>
</protein>
<feature type="non-terminal residue" evidence="1">
    <location>
        <position position="83"/>
    </location>
</feature>
<evidence type="ECO:0000313" key="1">
    <source>
        <dbReference type="EMBL" id="MED6165736.1"/>
    </source>
</evidence>
<name>A0ABU6UWN1_9FABA</name>
<reference evidence="1 2" key="1">
    <citation type="journal article" date="2023" name="Plants (Basel)">
        <title>Bridging the Gap: Combining Genomics and Transcriptomics Approaches to Understand Stylosanthes scabra, an Orphan Legume from the Brazilian Caatinga.</title>
        <authorList>
            <person name="Ferreira-Neto J.R.C."/>
            <person name="da Silva M.D."/>
            <person name="Binneck E."/>
            <person name="de Melo N.F."/>
            <person name="da Silva R.H."/>
            <person name="de Melo A.L.T.M."/>
            <person name="Pandolfi V."/>
            <person name="Bustamante F.O."/>
            <person name="Brasileiro-Vidal A.C."/>
            <person name="Benko-Iseppon A.M."/>
        </authorList>
    </citation>
    <scope>NUCLEOTIDE SEQUENCE [LARGE SCALE GENOMIC DNA]</scope>
    <source>
        <tissue evidence="1">Leaves</tissue>
    </source>
</reference>
<sequence length="83" mass="9521">MREPLGVEGGREGPEQTMLCQIVASATMEQRADDEIEEDFSDKTLYRINENMVYKDQLRFEDEDIWEGVAESGRDAEEGCDEN</sequence>
<comment type="caution">
    <text evidence="1">The sequence shown here is derived from an EMBL/GenBank/DDBJ whole genome shotgun (WGS) entry which is preliminary data.</text>
</comment>
<gene>
    <name evidence="1" type="ORF">PIB30_102434</name>
</gene>
<evidence type="ECO:0000313" key="2">
    <source>
        <dbReference type="Proteomes" id="UP001341840"/>
    </source>
</evidence>
<accession>A0ABU6UWN1</accession>